<dbReference type="Pfam" id="PF00534">
    <property type="entry name" value="Glycos_transf_1"/>
    <property type="match status" value="1"/>
</dbReference>
<dbReference type="InterPro" id="IPR050194">
    <property type="entry name" value="Glycosyltransferase_grp1"/>
</dbReference>
<dbReference type="SUPFAM" id="SSF53756">
    <property type="entry name" value="UDP-Glycosyltransferase/glycogen phosphorylase"/>
    <property type="match status" value="1"/>
</dbReference>
<evidence type="ECO:0000259" key="2">
    <source>
        <dbReference type="Pfam" id="PF13439"/>
    </source>
</evidence>
<dbReference type="Proteomes" id="UP000230729">
    <property type="component" value="Unassembled WGS sequence"/>
</dbReference>
<accession>A0A2G9ZJH9</accession>
<proteinExistence type="predicted"/>
<dbReference type="GO" id="GO:0016757">
    <property type="term" value="F:glycosyltransferase activity"/>
    <property type="evidence" value="ECO:0007669"/>
    <property type="project" value="InterPro"/>
</dbReference>
<dbReference type="PANTHER" id="PTHR45947">
    <property type="entry name" value="SULFOQUINOVOSYL TRANSFERASE SQD2"/>
    <property type="match status" value="1"/>
</dbReference>
<dbReference type="InterPro" id="IPR028098">
    <property type="entry name" value="Glyco_trans_4-like_N"/>
</dbReference>
<evidence type="ECO:0000313" key="3">
    <source>
        <dbReference type="EMBL" id="PIP33325.1"/>
    </source>
</evidence>
<dbReference type="InterPro" id="IPR001296">
    <property type="entry name" value="Glyco_trans_1"/>
</dbReference>
<dbReference type="Gene3D" id="3.40.50.2000">
    <property type="entry name" value="Glycogen Phosphorylase B"/>
    <property type="match status" value="2"/>
</dbReference>
<feature type="domain" description="Glycosyl transferase family 1" evidence="1">
    <location>
        <begin position="197"/>
        <end position="340"/>
    </location>
</feature>
<dbReference type="EMBL" id="PCSD01000119">
    <property type="protein sequence ID" value="PIP33325.1"/>
    <property type="molecule type" value="Genomic_DNA"/>
</dbReference>
<evidence type="ECO:0000259" key="1">
    <source>
        <dbReference type="Pfam" id="PF00534"/>
    </source>
</evidence>
<evidence type="ECO:0000313" key="4">
    <source>
        <dbReference type="Proteomes" id="UP000230729"/>
    </source>
</evidence>
<organism evidence="3 4">
    <name type="scientific">Candidatus Falkowbacteria bacterium CG23_combo_of_CG06-09_8_20_14_all_49_15</name>
    <dbReference type="NCBI Taxonomy" id="1974572"/>
    <lineage>
        <taxon>Bacteria</taxon>
        <taxon>Candidatus Falkowiibacteriota</taxon>
    </lineage>
</organism>
<name>A0A2G9ZJH9_9BACT</name>
<dbReference type="PANTHER" id="PTHR45947:SF3">
    <property type="entry name" value="SULFOQUINOVOSYL TRANSFERASE SQD2"/>
    <property type="match status" value="1"/>
</dbReference>
<dbReference type="AlphaFoldDB" id="A0A2G9ZJH9"/>
<feature type="domain" description="Glycosyltransferase subfamily 4-like N-terminal" evidence="2">
    <location>
        <begin position="14"/>
        <end position="187"/>
    </location>
</feature>
<gene>
    <name evidence="3" type="ORF">COX22_04980</name>
</gene>
<protein>
    <submittedName>
        <fullName evidence="3">Glycosyl transferase</fullName>
    </submittedName>
</protein>
<keyword evidence="3" id="KW-0808">Transferase</keyword>
<comment type="caution">
    <text evidence="3">The sequence shown here is derived from an EMBL/GenBank/DDBJ whole genome shotgun (WGS) entry which is preliminary data.</text>
</comment>
<sequence length="370" mass="42147">MKVALVHDHLTQDGGAEKVLRALADIFPNAPIYTLLCDPEFDRVFSGRTIATSIIQKLPGGIKHYQWYLPLMPMAVEFFDLRAYDLVISDASAFAKGVITSPETLHICYCHTPTRYLWDYTHQYINELRFNRYFKKIISLTLNYVRLWDRQAADRPDLFLANSETVRRRIRKYYRREATVIYPPVNVRQFSPASGIGKYFLAGGRLAPYKRLDIVVEAFKKSDEPLVIYGSGVDEPRLKKMALGAKNIEFTGRVDDRRLAELYQNARAFLYPQEEDFGITAVESMAAGRPVIAYRRGGARETVLEGQTGIFFDEQTADGLAAAVVRFKSMAFNAAAIRAQAEKFSDANFRQAISAYIENAYARWQKNDLS</sequence>
<dbReference type="Pfam" id="PF13439">
    <property type="entry name" value="Glyco_transf_4"/>
    <property type="match status" value="1"/>
</dbReference>
<reference evidence="3 4" key="1">
    <citation type="submission" date="2017-09" db="EMBL/GenBank/DDBJ databases">
        <title>Depth-based differentiation of microbial function through sediment-hosted aquifers and enrichment of novel symbionts in the deep terrestrial subsurface.</title>
        <authorList>
            <person name="Probst A.J."/>
            <person name="Ladd B."/>
            <person name="Jarett J.K."/>
            <person name="Geller-Mcgrath D.E."/>
            <person name="Sieber C.M."/>
            <person name="Emerson J.B."/>
            <person name="Anantharaman K."/>
            <person name="Thomas B.C."/>
            <person name="Malmstrom R."/>
            <person name="Stieglmeier M."/>
            <person name="Klingl A."/>
            <person name="Woyke T."/>
            <person name="Ryan C.M."/>
            <person name="Banfield J.F."/>
        </authorList>
    </citation>
    <scope>NUCLEOTIDE SEQUENCE [LARGE SCALE GENOMIC DNA]</scope>
    <source>
        <strain evidence="3">CG23_combo_of_CG06-09_8_20_14_all_49_15</strain>
    </source>
</reference>